<protein>
    <submittedName>
        <fullName evidence="1">Uncharacterized protein</fullName>
    </submittedName>
</protein>
<reference evidence="2" key="1">
    <citation type="submission" date="2023-01" db="EMBL/GenBank/DDBJ databases">
        <title>Key to firefly adult light organ development and bioluminescence: homeobox transcription factors regulate luciferase expression and transportation to peroxisome.</title>
        <authorList>
            <person name="Fu X."/>
        </authorList>
    </citation>
    <scope>NUCLEOTIDE SEQUENCE [LARGE SCALE GENOMIC DNA]</scope>
</reference>
<organism evidence="1 2">
    <name type="scientific">Aquatica leii</name>
    <dbReference type="NCBI Taxonomy" id="1421715"/>
    <lineage>
        <taxon>Eukaryota</taxon>
        <taxon>Metazoa</taxon>
        <taxon>Ecdysozoa</taxon>
        <taxon>Arthropoda</taxon>
        <taxon>Hexapoda</taxon>
        <taxon>Insecta</taxon>
        <taxon>Pterygota</taxon>
        <taxon>Neoptera</taxon>
        <taxon>Endopterygota</taxon>
        <taxon>Coleoptera</taxon>
        <taxon>Polyphaga</taxon>
        <taxon>Elateriformia</taxon>
        <taxon>Elateroidea</taxon>
        <taxon>Lampyridae</taxon>
        <taxon>Luciolinae</taxon>
        <taxon>Aquatica</taxon>
    </lineage>
</organism>
<gene>
    <name evidence="1" type="ORF">RN001_010177</name>
</gene>
<proteinExistence type="predicted"/>
<name>A0AAN7P9L4_9COLE</name>
<dbReference type="Proteomes" id="UP001353858">
    <property type="component" value="Unassembled WGS sequence"/>
</dbReference>
<keyword evidence="2" id="KW-1185">Reference proteome</keyword>
<sequence length="93" mass="10976">MNFPFNEQVDIILNHIIFAPIERRLRETGTLKLVRNNAGRPLLARTPIAEDAVLQRIDDYPETSTRTLQREIRIPKSTVSRIFRDQLLRLFYI</sequence>
<evidence type="ECO:0000313" key="2">
    <source>
        <dbReference type="Proteomes" id="UP001353858"/>
    </source>
</evidence>
<dbReference type="EMBL" id="JARPUR010000004">
    <property type="protein sequence ID" value="KAK4877671.1"/>
    <property type="molecule type" value="Genomic_DNA"/>
</dbReference>
<dbReference type="AlphaFoldDB" id="A0AAN7P9L4"/>
<evidence type="ECO:0000313" key="1">
    <source>
        <dbReference type="EMBL" id="KAK4877671.1"/>
    </source>
</evidence>
<comment type="caution">
    <text evidence="1">The sequence shown here is derived from an EMBL/GenBank/DDBJ whole genome shotgun (WGS) entry which is preliminary data.</text>
</comment>
<accession>A0AAN7P9L4</accession>